<name>A0A1H1I6Z8_9ACTN</name>
<protein>
    <recommendedName>
        <fullName evidence="1">DUF6504 domain-containing protein</fullName>
    </recommendedName>
</protein>
<gene>
    <name evidence="2" type="ORF">SAMN04489764_5291</name>
</gene>
<keyword evidence="3" id="KW-1185">Reference proteome</keyword>
<accession>A0A1H1I6Z8</accession>
<evidence type="ECO:0000313" key="3">
    <source>
        <dbReference type="Proteomes" id="UP000217103"/>
    </source>
</evidence>
<dbReference type="EMBL" id="FNKK01000002">
    <property type="protein sequence ID" value="SDR33481.1"/>
    <property type="molecule type" value="Genomic_DNA"/>
</dbReference>
<sequence length="90" mass="10542">MSRRYGDPIEVWTRDGEPGRFVWRDRLHVVHRVLDHWVVAKEGWKTSPADPGERRFWRVEAARDGGTGAYELRFDTSSGGWLLMRAWEGD</sequence>
<evidence type="ECO:0000259" key="1">
    <source>
        <dbReference type="Pfam" id="PF20114"/>
    </source>
</evidence>
<dbReference type="Proteomes" id="UP000217103">
    <property type="component" value="Unassembled WGS sequence"/>
</dbReference>
<dbReference type="RefSeq" id="WP_093262880.1">
    <property type="nucleotide sequence ID" value="NZ_FNKK01000002.1"/>
</dbReference>
<evidence type="ECO:0000313" key="2">
    <source>
        <dbReference type="EMBL" id="SDR33481.1"/>
    </source>
</evidence>
<feature type="domain" description="DUF6504" evidence="1">
    <location>
        <begin position="1"/>
        <end position="87"/>
    </location>
</feature>
<dbReference type="OrthoDB" id="5243842at2"/>
<proteinExistence type="predicted"/>
<dbReference type="AlphaFoldDB" id="A0A1H1I6Z8"/>
<dbReference type="Pfam" id="PF20114">
    <property type="entry name" value="DUF6504"/>
    <property type="match status" value="1"/>
</dbReference>
<organism evidence="2 3">
    <name type="scientific">Thermostaphylospora chromogena</name>
    <dbReference type="NCBI Taxonomy" id="35622"/>
    <lineage>
        <taxon>Bacteria</taxon>
        <taxon>Bacillati</taxon>
        <taxon>Actinomycetota</taxon>
        <taxon>Actinomycetes</taxon>
        <taxon>Streptosporangiales</taxon>
        <taxon>Thermomonosporaceae</taxon>
        <taxon>Thermostaphylospora</taxon>
    </lineage>
</organism>
<dbReference type="InterPro" id="IPR045443">
    <property type="entry name" value="DUF6504"/>
</dbReference>
<reference evidence="2 3" key="1">
    <citation type="submission" date="2016-10" db="EMBL/GenBank/DDBJ databases">
        <authorList>
            <person name="de Groot N.N."/>
        </authorList>
    </citation>
    <scope>NUCLEOTIDE SEQUENCE [LARGE SCALE GENOMIC DNA]</scope>
    <source>
        <strain evidence="2 3">DSM 43794</strain>
    </source>
</reference>